<sequence length="112" mass="12630">MNSDSSLPLIPLLRRALDEKDSTKLKHLCTLETSNKFIKILGTTLIVAAYSQDHTCQLLLHSDEETLKLLPEHVSRITSISVPEGGSAYGVYPMDYRSVIPESHFKWNLTFI</sequence>
<accession>A0A3G5AI41</accession>
<reference evidence="1" key="1">
    <citation type="submission" date="2018-10" db="EMBL/GenBank/DDBJ databases">
        <title>Hidden diversity of soil giant viruses.</title>
        <authorList>
            <person name="Schulz F."/>
            <person name="Alteio L."/>
            <person name="Goudeau D."/>
            <person name="Ryan E.M."/>
            <person name="Malmstrom R.R."/>
            <person name="Blanchard J."/>
            <person name="Woyke T."/>
        </authorList>
    </citation>
    <scope>NUCLEOTIDE SEQUENCE</scope>
    <source>
        <strain evidence="1">SYV1</strain>
    </source>
</reference>
<organism evidence="1">
    <name type="scientific">Sylvanvirus sp</name>
    <dbReference type="NCBI Taxonomy" id="2487774"/>
    <lineage>
        <taxon>Viruses</taxon>
    </lineage>
</organism>
<gene>
    <name evidence="1" type="ORF">Sylvanvirus10_25</name>
</gene>
<proteinExistence type="predicted"/>
<evidence type="ECO:0000313" key="1">
    <source>
        <dbReference type="EMBL" id="AYV86828.1"/>
    </source>
</evidence>
<name>A0A3G5AI41_9VIRU</name>
<protein>
    <submittedName>
        <fullName evidence="1">Uncharacterized protein</fullName>
    </submittedName>
</protein>
<dbReference type="EMBL" id="MK072516">
    <property type="protein sequence ID" value="AYV86828.1"/>
    <property type="molecule type" value="Genomic_DNA"/>
</dbReference>